<dbReference type="eggNOG" id="COG1388">
    <property type="taxonomic scope" value="Bacteria"/>
</dbReference>
<dbReference type="AlphaFoldDB" id="B8FNA8"/>
<dbReference type="PROSITE" id="PS51782">
    <property type="entry name" value="LYSM"/>
    <property type="match status" value="1"/>
</dbReference>
<dbReference type="EMBL" id="CP001322">
    <property type="protein sequence ID" value="ACL06077.1"/>
    <property type="molecule type" value="Genomic_DNA"/>
</dbReference>
<evidence type="ECO:0000256" key="1">
    <source>
        <dbReference type="SAM" id="MobiDB-lite"/>
    </source>
</evidence>
<keyword evidence="4" id="KW-1185">Reference proteome</keyword>
<evidence type="ECO:0000313" key="3">
    <source>
        <dbReference type="EMBL" id="ACL06077.1"/>
    </source>
</evidence>
<dbReference type="Gene3D" id="3.10.350.10">
    <property type="entry name" value="LysM domain"/>
    <property type="match status" value="1"/>
</dbReference>
<dbReference type="SMART" id="SM00257">
    <property type="entry name" value="LysM"/>
    <property type="match status" value="2"/>
</dbReference>
<evidence type="ECO:0000259" key="2">
    <source>
        <dbReference type="PROSITE" id="PS51782"/>
    </source>
</evidence>
<evidence type="ECO:0000313" key="4">
    <source>
        <dbReference type="Proteomes" id="UP000000739"/>
    </source>
</evidence>
<dbReference type="KEGG" id="dal:Dalk_4398"/>
<dbReference type="Proteomes" id="UP000000739">
    <property type="component" value="Chromosome"/>
</dbReference>
<gene>
    <name evidence="3" type="ordered locus">Dalk_4398</name>
</gene>
<dbReference type="InterPro" id="IPR018392">
    <property type="entry name" value="LysM"/>
</dbReference>
<feature type="domain" description="LysM" evidence="2">
    <location>
        <begin position="143"/>
        <end position="197"/>
    </location>
</feature>
<protein>
    <submittedName>
        <fullName evidence="3">Peptidoglycan-binding LysM</fullName>
    </submittedName>
</protein>
<reference evidence="3 4" key="1">
    <citation type="journal article" date="2012" name="Environ. Microbiol.">
        <title>The genome sequence of Desulfatibacillum alkenivorans AK-01: a blueprint for anaerobic alkane oxidation.</title>
        <authorList>
            <person name="Callaghan A.V."/>
            <person name="Morris B.E."/>
            <person name="Pereira I.A."/>
            <person name="McInerney M.J."/>
            <person name="Austin R.N."/>
            <person name="Groves J.T."/>
            <person name="Kukor J.J."/>
            <person name="Suflita J.M."/>
            <person name="Young L.Y."/>
            <person name="Zylstra G.J."/>
            <person name="Wawrik B."/>
        </authorList>
    </citation>
    <scope>NUCLEOTIDE SEQUENCE [LARGE SCALE GENOMIC DNA]</scope>
    <source>
        <strain evidence="3 4">AK-01</strain>
    </source>
</reference>
<dbReference type="Pfam" id="PF01476">
    <property type="entry name" value="LysM"/>
    <property type="match status" value="1"/>
</dbReference>
<dbReference type="InterPro" id="IPR036779">
    <property type="entry name" value="LysM_dom_sf"/>
</dbReference>
<accession>B8FNA8</accession>
<proteinExistence type="predicted"/>
<feature type="compositionally biased region" description="Low complexity" evidence="1">
    <location>
        <begin position="233"/>
        <end position="243"/>
    </location>
</feature>
<dbReference type="HOGENOM" id="CLU_419044_0_0_7"/>
<dbReference type="CDD" id="cd00118">
    <property type="entry name" value="LysM"/>
    <property type="match status" value="1"/>
</dbReference>
<organism evidence="3 4">
    <name type="scientific">Desulfatibacillum aliphaticivorans</name>
    <dbReference type="NCBI Taxonomy" id="218208"/>
    <lineage>
        <taxon>Bacteria</taxon>
        <taxon>Pseudomonadati</taxon>
        <taxon>Thermodesulfobacteriota</taxon>
        <taxon>Desulfobacteria</taxon>
        <taxon>Desulfobacterales</taxon>
        <taxon>Desulfatibacillaceae</taxon>
        <taxon>Desulfatibacillum</taxon>
    </lineage>
</organism>
<sequence>MAGRGRGFLLLALAMAVFALSGVGRSAVLYKDYEIHKAFGEDILCDAYVVQKGDHIIELLRLRGQISAEDFPEFLSIFKAINPHITDVNKIFPGQFLLIPLKKLPPGSLPEQDMGSVTLPLVTSQVPEDTPTVKPEDLIEHYEKYTVKRGDTLSGIMSPRFGGVGAPSYLAAIERFKELNPNIENVNRIYAGQQITLPKTVPVAAPRPGAQAAARPAAATAARPVPKPVDAGPSKTPAKPQAAPKKKPRSTPKFDPTPRVEPLTGEGFKSPVAFKDGQALEEDSLAPTQALRPAPVAPAARADAKTSPEDVLEPLKGTINALGGTVMDQGYYYFPRLGKEDLKLDLEKHPVIRLPDGRFMMLGEQTSLTREEQKAVTDMWGRVDVFELPPQATPGSILGDVMAKAGLSPDKVDLSFFDGNVEVTVNSHLVLPGQGRYQYVAVTWLENPKEVCHPDIVRYLADNAIKISDILPEDAPKTAEGSPKIEKDADPAMQLLLDHPSPRMTIAALMKALGADYKENSPFSFPYAGFEVETVVNRLKTKDGREVLIDFGTMGGEAHETIKKMGFEIYRITKMDDALNGCRNMARELHLDFMWDPEYLGADRTRDIAPILRVPGLLIAQGEYRPVLVTDEPLHDMIVSFLVNKGVNVILVKQ</sequence>
<feature type="region of interest" description="Disordered" evidence="1">
    <location>
        <begin position="207"/>
        <end position="271"/>
    </location>
</feature>
<feature type="compositionally biased region" description="Low complexity" evidence="1">
    <location>
        <begin position="207"/>
        <end position="224"/>
    </location>
</feature>
<dbReference type="RefSeq" id="WP_015949123.1">
    <property type="nucleotide sequence ID" value="NC_011768.1"/>
</dbReference>
<name>B8FNA8_DESAL</name>